<comment type="caution">
    <text evidence="4">The sequence shown here is derived from an EMBL/GenBank/DDBJ whole genome shotgun (WGS) entry which is preliminary data.</text>
</comment>
<comment type="similarity">
    <text evidence="1 3">Belongs to the short-chain dehydrogenases/reductases (SDR) family.</text>
</comment>
<dbReference type="PANTHER" id="PTHR44196:SF1">
    <property type="entry name" value="DEHYDROGENASE_REDUCTASE SDR FAMILY MEMBER 7B"/>
    <property type="match status" value="1"/>
</dbReference>
<dbReference type="RefSeq" id="WP_345533746.1">
    <property type="nucleotide sequence ID" value="NZ_BAABLD010000010.1"/>
</dbReference>
<evidence type="ECO:0000313" key="4">
    <source>
        <dbReference type="EMBL" id="GAA5168395.1"/>
    </source>
</evidence>
<evidence type="ECO:0000313" key="5">
    <source>
        <dbReference type="Proteomes" id="UP001500547"/>
    </source>
</evidence>
<dbReference type="PANTHER" id="PTHR44196">
    <property type="entry name" value="DEHYDROGENASE/REDUCTASE SDR FAMILY MEMBER 7B"/>
    <property type="match status" value="1"/>
</dbReference>
<organism evidence="4 5">
    <name type="scientific">Viridibacterium curvum</name>
    <dbReference type="NCBI Taxonomy" id="1101404"/>
    <lineage>
        <taxon>Bacteria</taxon>
        <taxon>Pseudomonadati</taxon>
        <taxon>Pseudomonadota</taxon>
        <taxon>Betaproteobacteria</taxon>
        <taxon>Rhodocyclales</taxon>
        <taxon>Rhodocyclaceae</taxon>
        <taxon>Viridibacterium</taxon>
    </lineage>
</organism>
<dbReference type="PRINTS" id="PR00080">
    <property type="entry name" value="SDRFAMILY"/>
</dbReference>
<dbReference type="Pfam" id="PF00106">
    <property type="entry name" value="adh_short"/>
    <property type="match status" value="1"/>
</dbReference>
<reference evidence="5" key="1">
    <citation type="journal article" date="2019" name="Int. J. Syst. Evol. Microbiol.">
        <title>The Global Catalogue of Microorganisms (GCM) 10K type strain sequencing project: providing services to taxonomists for standard genome sequencing and annotation.</title>
        <authorList>
            <consortium name="The Broad Institute Genomics Platform"/>
            <consortium name="The Broad Institute Genome Sequencing Center for Infectious Disease"/>
            <person name="Wu L."/>
            <person name="Ma J."/>
        </authorList>
    </citation>
    <scope>NUCLEOTIDE SEQUENCE [LARGE SCALE GENOMIC DNA]</scope>
    <source>
        <strain evidence="5">JCM 18715</strain>
    </source>
</reference>
<dbReference type="Gene3D" id="3.40.50.720">
    <property type="entry name" value="NAD(P)-binding Rossmann-like Domain"/>
    <property type="match status" value="1"/>
</dbReference>
<keyword evidence="5" id="KW-1185">Reference proteome</keyword>
<name>A0ABP9QVS0_9RHOO</name>
<protein>
    <submittedName>
        <fullName evidence="4">SDR family NAD(P)-dependent oxidoreductase</fullName>
    </submittedName>
</protein>
<evidence type="ECO:0000256" key="1">
    <source>
        <dbReference type="ARBA" id="ARBA00006484"/>
    </source>
</evidence>
<dbReference type="Proteomes" id="UP001500547">
    <property type="component" value="Unassembled WGS sequence"/>
</dbReference>
<proteinExistence type="inferred from homology"/>
<dbReference type="InterPro" id="IPR002347">
    <property type="entry name" value="SDR_fam"/>
</dbReference>
<gene>
    <name evidence="4" type="ORF">GCM10025770_28320</name>
</gene>
<keyword evidence="2" id="KW-0560">Oxidoreductase</keyword>
<dbReference type="EMBL" id="BAABLD010000010">
    <property type="protein sequence ID" value="GAA5168395.1"/>
    <property type="molecule type" value="Genomic_DNA"/>
</dbReference>
<evidence type="ECO:0000256" key="2">
    <source>
        <dbReference type="ARBA" id="ARBA00023002"/>
    </source>
</evidence>
<evidence type="ECO:0000256" key="3">
    <source>
        <dbReference type="RuleBase" id="RU000363"/>
    </source>
</evidence>
<dbReference type="PRINTS" id="PR00081">
    <property type="entry name" value="GDHRDH"/>
</dbReference>
<accession>A0ABP9QVS0</accession>
<dbReference type="InterPro" id="IPR036291">
    <property type="entry name" value="NAD(P)-bd_dom_sf"/>
</dbReference>
<sequence>MALNPKISDWRGKRVWVVGASTGIGLALAERLSAQGARIVMSARNVSRLQAAADSVPGAVAVPLDVSDASAWPGAEAQARSALGGIDVVVLNAGTYAPLRAWDLATPAGLATARQTFETNLMGVYGGLSACLPDMLARGSGHVVIVGSVAGYGGLPKAVAYGPGKAALINLAESLYIDLAPRGIAVTIVSPGFVETPLTAQNDFHMPALITAAQAADNILRGLRAGRFEIHFPWRFSGFLKCLGLLPRWAYFRLVGRLA</sequence>
<dbReference type="SUPFAM" id="SSF51735">
    <property type="entry name" value="NAD(P)-binding Rossmann-fold domains"/>
    <property type="match status" value="1"/>
</dbReference>